<keyword evidence="1" id="KW-0472">Membrane</keyword>
<feature type="transmembrane region" description="Helical" evidence="1">
    <location>
        <begin position="234"/>
        <end position="252"/>
    </location>
</feature>
<dbReference type="RefSeq" id="WP_301210931.1">
    <property type="nucleotide sequence ID" value="NZ_JAROCF010000001.1"/>
</dbReference>
<feature type="transmembrane region" description="Helical" evidence="1">
    <location>
        <begin position="165"/>
        <end position="187"/>
    </location>
</feature>
<feature type="transmembrane region" description="Helical" evidence="1">
    <location>
        <begin position="79"/>
        <end position="105"/>
    </location>
</feature>
<protein>
    <recommendedName>
        <fullName evidence="4">ABC transporter permease</fullName>
    </recommendedName>
</protein>
<evidence type="ECO:0000313" key="2">
    <source>
        <dbReference type="EMBL" id="MDN4614507.1"/>
    </source>
</evidence>
<evidence type="ECO:0000256" key="1">
    <source>
        <dbReference type="SAM" id="Phobius"/>
    </source>
</evidence>
<feature type="transmembrane region" description="Helical" evidence="1">
    <location>
        <begin position="112"/>
        <end position="137"/>
    </location>
</feature>
<proteinExistence type="predicted"/>
<keyword evidence="1" id="KW-1133">Transmembrane helix</keyword>
<feature type="transmembrane region" description="Helical" evidence="1">
    <location>
        <begin position="194"/>
        <end position="214"/>
    </location>
</feature>
<organism evidence="2 3">
    <name type="scientific">Leifsonia williamsii</name>
    <dbReference type="NCBI Taxonomy" id="3035919"/>
    <lineage>
        <taxon>Bacteria</taxon>
        <taxon>Bacillati</taxon>
        <taxon>Actinomycetota</taxon>
        <taxon>Actinomycetes</taxon>
        <taxon>Micrococcales</taxon>
        <taxon>Microbacteriaceae</taxon>
        <taxon>Leifsonia</taxon>
    </lineage>
</organism>
<comment type="caution">
    <text evidence="2">The sequence shown here is derived from an EMBL/GenBank/DDBJ whole genome shotgun (WGS) entry which is preliminary data.</text>
</comment>
<reference evidence="2" key="1">
    <citation type="submission" date="2023-06" db="EMBL/GenBank/DDBJ databases">
        <title>MT1 and MT2 Draft Genomes of Novel Species.</title>
        <authorList>
            <person name="Venkateswaran K."/>
        </authorList>
    </citation>
    <scope>NUCLEOTIDE SEQUENCE</scope>
    <source>
        <strain evidence="2">F6_8S_P_1B</strain>
    </source>
</reference>
<feature type="transmembrane region" description="Helical" evidence="1">
    <location>
        <begin position="37"/>
        <end position="59"/>
    </location>
</feature>
<keyword evidence="3" id="KW-1185">Reference proteome</keyword>
<evidence type="ECO:0008006" key="4">
    <source>
        <dbReference type="Google" id="ProtNLM"/>
    </source>
</evidence>
<accession>A0ABT8KDI4</accession>
<sequence length="259" mass="27950">MTAITDTAAPTLSAAPASARRIWRVVRLIVANKATTIWVPAMIMGFIWLVNWLIWWIIWGATGPADRADAMDGTQWSGGAFYIFVYMLVVGIQAITLTFPFALGYSATRRDFALGAGLTFVLLSAGYAVAFTLLSYVEEWTNGWGLGGHMFTSVYFADGGVLSRLFIVFVAMLFFFAIGAAAGTLYMRWRMYGVLVAGAVLALLIVGSVALITFTQNWPAVGEWFVTMGSVGVVAWLLVPTALAALIGYAALSRATPKS</sequence>
<name>A0ABT8KDI4_9MICO</name>
<gene>
    <name evidence="2" type="ORF">P5G50_08585</name>
</gene>
<dbReference type="EMBL" id="JAROCF010000001">
    <property type="protein sequence ID" value="MDN4614507.1"/>
    <property type="molecule type" value="Genomic_DNA"/>
</dbReference>
<evidence type="ECO:0000313" key="3">
    <source>
        <dbReference type="Proteomes" id="UP001174208"/>
    </source>
</evidence>
<dbReference type="Proteomes" id="UP001174208">
    <property type="component" value="Unassembled WGS sequence"/>
</dbReference>
<keyword evidence="1" id="KW-0812">Transmembrane</keyword>